<keyword evidence="3" id="KW-1015">Disulfide bond</keyword>
<evidence type="ECO:0000259" key="7">
    <source>
        <dbReference type="PROSITE" id="PS50240"/>
    </source>
</evidence>
<organism evidence="8 9">
    <name type="scientific">Orchesella cincta</name>
    <name type="common">Springtail</name>
    <name type="synonym">Podura cincta</name>
    <dbReference type="NCBI Taxonomy" id="48709"/>
    <lineage>
        <taxon>Eukaryota</taxon>
        <taxon>Metazoa</taxon>
        <taxon>Ecdysozoa</taxon>
        <taxon>Arthropoda</taxon>
        <taxon>Hexapoda</taxon>
        <taxon>Collembola</taxon>
        <taxon>Entomobryomorpha</taxon>
        <taxon>Entomobryoidea</taxon>
        <taxon>Orchesellidae</taxon>
        <taxon>Orchesellinae</taxon>
        <taxon>Orchesella</taxon>
    </lineage>
</organism>
<dbReference type="EMBL" id="LJIJ01000134">
    <property type="protein sequence ID" value="ODN01922.1"/>
    <property type="molecule type" value="Genomic_DNA"/>
</dbReference>
<dbReference type="InterPro" id="IPR018114">
    <property type="entry name" value="TRYPSIN_HIS"/>
</dbReference>
<dbReference type="GO" id="GO:0004252">
    <property type="term" value="F:serine-type endopeptidase activity"/>
    <property type="evidence" value="ECO:0007669"/>
    <property type="project" value="InterPro"/>
</dbReference>
<comment type="caution">
    <text evidence="8">The sequence shown here is derived from an EMBL/GenBank/DDBJ whole genome shotgun (WGS) entry which is preliminary data.</text>
</comment>
<dbReference type="InterPro" id="IPR041515">
    <property type="entry name" value="PPAF-2-like_Clip"/>
</dbReference>
<dbReference type="STRING" id="48709.A0A1D2N9J3"/>
<dbReference type="PANTHER" id="PTHR24256">
    <property type="entry name" value="TRYPTASE-RELATED"/>
    <property type="match status" value="1"/>
</dbReference>
<dbReference type="Gene3D" id="2.40.10.10">
    <property type="entry name" value="Trypsin-like serine proteases"/>
    <property type="match status" value="2"/>
</dbReference>
<comment type="similarity">
    <text evidence="4">Belongs to the peptidase S1 family. CLIP subfamily.</text>
</comment>
<dbReference type="AlphaFoldDB" id="A0A1D2N9J3"/>
<keyword evidence="2" id="KW-0964">Secreted</keyword>
<dbReference type="PROSITE" id="PS00134">
    <property type="entry name" value="TRYPSIN_HIS"/>
    <property type="match status" value="1"/>
</dbReference>
<dbReference type="Pfam" id="PF18322">
    <property type="entry name" value="CLIP_1"/>
    <property type="match status" value="1"/>
</dbReference>
<comment type="subcellular location">
    <subcellularLocation>
        <location evidence="1">Secreted</location>
    </subcellularLocation>
</comment>
<dbReference type="PROSITE" id="PS50240">
    <property type="entry name" value="TRYPSIN_DOM"/>
    <property type="match status" value="1"/>
</dbReference>
<dbReference type="InterPro" id="IPR051487">
    <property type="entry name" value="Ser/Thr_Proteases_Immune/Dev"/>
</dbReference>
<accession>A0A1D2N9J3</accession>
<dbReference type="CDD" id="cd00190">
    <property type="entry name" value="Tryp_SPc"/>
    <property type="match status" value="1"/>
</dbReference>
<keyword evidence="9" id="KW-1185">Reference proteome</keyword>
<dbReference type="OMA" id="RWLCANN"/>
<dbReference type="Pfam" id="PF00089">
    <property type="entry name" value="Trypsin"/>
    <property type="match status" value="1"/>
</dbReference>
<dbReference type="InterPro" id="IPR043504">
    <property type="entry name" value="Peptidase_S1_PA_chymotrypsin"/>
</dbReference>
<sequence length="423" mass="45058">MVFSSRTLEKDTTKAYFTFGSFTTAPATLATRTMGTTATAALTSIAAVNCTCVPFYYCDEGQVVSDGNGVIDIREGWPCRSVLEVCCKNPRATPTPLPVIVGPVTTSPPASGGGLTTVGTAIPGFIPQCGTLNPNGVHARILGFKDSETQFGEYPWQAAILEQKVVGGIWVLKFICGAALLWPSVVVTAAHCVKGKEAGHLIIRVGEWDTQTTNEFLPYQDIWGKEIVIHPQFYSGSLQNDIALVFLKTSAVLAPHVDTICLPDASPQVSYDGTSCWATGWGKNAFGPSGQYQAILHETELPVVPENICTTLLRNTSLGQKFSFHSSYLCAGGLKGKDSCTGDGGGPLVCASTADPWRYVLAGVTSWGVGCGNYAVPGVYVDISKFTIWIQGQVTQRIPTFNPRKVVVDAASNSQTPGPNQYV</sequence>
<evidence type="ECO:0000256" key="3">
    <source>
        <dbReference type="ARBA" id="ARBA00023157"/>
    </source>
</evidence>
<dbReference type="OrthoDB" id="6261922at2759"/>
<dbReference type="InterPro" id="IPR001314">
    <property type="entry name" value="Peptidase_S1A"/>
</dbReference>
<proteinExistence type="inferred from homology"/>
<dbReference type="InterPro" id="IPR009003">
    <property type="entry name" value="Peptidase_S1_PA"/>
</dbReference>
<dbReference type="GO" id="GO:0006508">
    <property type="term" value="P:proteolysis"/>
    <property type="evidence" value="ECO:0007669"/>
    <property type="project" value="InterPro"/>
</dbReference>
<evidence type="ECO:0000256" key="1">
    <source>
        <dbReference type="ARBA" id="ARBA00004613"/>
    </source>
</evidence>
<dbReference type="PRINTS" id="PR00722">
    <property type="entry name" value="CHYMOTRYPSIN"/>
</dbReference>
<dbReference type="FunFam" id="2.40.10.10:FF:000038">
    <property type="entry name" value="Serine protease"/>
    <property type="match status" value="1"/>
</dbReference>
<evidence type="ECO:0000256" key="6">
    <source>
        <dbReference type="ARBA" id="ARBA00076468"/>
    </source>
</evidence>
<evidence type="ECO:0000313" key="8">
    <source>
        <dbReference type="EMBL" id="ODN01922.1"/>
    </source>
</evidence>
<dbReference type="GO" id="GO:0005576">
    <property type="term" value="C:extracellular region"/>
    <property type="evidence" value="ECO:0007669"/>
    <property type="project" value="UniProtKB-SubCell"/>
</dbReference>
<dbReference type="InterPro" id="IPR001254">
    <property type="entry name" value="Trypsin_dom"/>
</dbReference>
<protein>
    <recommendedName>
        <fullName evidence="5">Phenoloxidase-activating factor 2</fullName>
    </recommendedName>
    <alternativeName>
        <fullName evidence="6">Prophenoloxidase-activating factor II</fullName>
    </alternativeName>
</protein>
<dbReference type="SMART" id="SM00020">
    <property type="entry name" value="Tryp_SPc"/>
    <property type="match status" value="1"/>
</dbReference>
<gene>
    <name evidence="8" type="ORF">Ocin01_04765</name>
</gene>
<evidence type="ECO:0000313" key="9">
    <source>
        <dbReference type="Proteomes" id="UP000094527"/>
    </source>
</evidence>
<reference evidence="8 9" key="1">
    <citation type="journal article" date="2016" name="Genome Biol. Evol.">
        <title>Gene Family Evolution Reflects Adaptation to Soil Environmental Stressors in the Genome of the Collembolan Orchesella cincta.</title>
        <authorList>
            <person name="Faddeeva-Vakhrusheva A."/>
            <person name="Derks M.F."/>
            <person name="Anvar S.Y."/>
            <person name="Agamennone V."/>
            <person name="Suring W."/>
            <person name="Smit S."/>
            <person name="van Straalen N.M."/>
            <person name="Roelofs D."/>
        </authorList>
    </citation>
    <scope>NUCLEOTIDE SEQUENCE [LARGE SCALE GENOMIC DNA]</scope>
    <source>
        <tissue evidence="8">Mixed pool</tissue>
    </source>
</reference>
<evidence type="ECO:0000256" key="5">
    <source>
        <dbReference type="ARBA" id="ARBA00068096"/>
    </source>
</evidence>
<dbReference type="SUPFAM" id="SSF50494">
    <property type="entry name" value="Trypsin-like serine proteases"/>
    <property type="match status" value="1"/>
</dbReference>
<feature type="domain" description="Peptidase S1" evidence="7">
    <location>
        <begin position="141"/>
        <end position="395"/>
    </location>
</feature>
<dbReference type="Proteomes" id="UP000094527">
    <property type="component" value="Unassembled WGS sequence"/>
</dbReference>
<evidence type="ECO:0000256" key="2">
    <source>
        <dbReference type="ARBA" id="ARBA00022525"/>
    </source>
</evidence>
<name>A0A1D2N9J3_ORCCI</name>
<evidence type="ECO:0000256" key="4">
    <source>
        <dbReference type="ARBA" id="ARBA00024195"/>
    </source>
</evidence>